<evidence type="ECO:0000256" key="2">
    <source>
        <dbReference type="ARBA" id="ARBA00022692"/>
    </source>
</evidence>
<evidence type="ECO:0000256" key="4">
    <source>
        <dbReference type="ARBA" id="ARBA00023136"/>
    </source>
</evidence>
<keyword evidence="2 5" id="KW-0812">Transmembrane</keyword>
<evidence type="ECO:0000259" key="6">
    <source>
        <dbReference type="Pfam" id="PF04335"/>
    </source>
</evidence>
<dbReference type="Pfam" id="PF04335">
    <property type="entry name" value="VirB8"/>
    <property type="match status" value="1"/>
</dbReference>
<evidence type="ECO:0000256" key="3">
    <source>
        <dbReference type="ARBA" id="ARBA00022989"/>
    </source>
</evidence>
<dbReference type="RefSeq" id="WP_129349084.1">
    <property type="nucleotide sequence ID" value="NZ_CP026538.1"/>
</dbReference>
<dbReference type="EMBL" id="CP026538">
    <property type="protein sequence ID" value="QAZ66114.1"/>
    <property type="molecule type" value="Genomic_DNA"/>
</dbReference>
<dbReference type="InterPro" id="IPR032710">
    <property type="entry name" value="NTF2-like_dom_sf"/>
</dbReference>
<comment type="subcellular location">
    <subcellularLocation>
        <location evidence="1">Membrane</location>
        <topology evidence="1">Single-pass membrane protein</topology>
    </subcellularLocation>
</comment>
<gene>
    <name evidence="7" type="ORF">C3Y92_02195</name>
</gene>
<evidence type="ECO:0000256" key="1">
    <source>
        <dbReference type="ARBA" id="ARBA00004167"/>
    </source>
</evidence>
<reference evidence="7 8" key="1">
    <citation type="submission" date="2018-02" db="EMBL/GenBank/DDBJ databases">
        <title>Genome sequence of Desulfovibrio carbinolicus DSM 3852.</title>
        <authorList>
            <person name="Wilbanks E."/>
            <person name="Skennerton C.T."/>
            <person name="Orphan V.J."/>
        </authorList>
    </citation>
    <scope>NUCLEOTIDE SEQUENCE [LARGE SCALE GENOMIC DNA]</scope>
    <source>
        <strain evidence="7 8">DSM 3852</strain>
    </source>
</reference>
<evidence type="ECO:0000256" key="5">
    <source>
        <dbReference type="SAM" id="Phobius"/>
    </source>
</evidence>
<evidence type="ECO:0000313" key="8">
    <source>
        <dbReference type="Proteomes" id="UP000293296"/>
    </source>
</evidence>
<dbReference type="InterPro" id="IPR007430">
    <property type="entry name" value="VirB8"/>
</dbReference>
<dbReference type="Proteomes" id="UP000293296">
    <property type="component" value="Chromosome"/>
</dbReference>
<keyword evidence="8" id="KW-1185">Reference proteome</keyword>
<keyword evidence="4 5" id="KW-0472">Membrane</keyword>
<evidence type="ECO:0000313" key="7">
    <source>
        <dbReference type="EMBL" id="QAZ66114.1"/>
    </source>
</evidence>
<organism evidence="7 8">
    <name type="scientific">Solidesulfovibrio carbinolicus</name>
    <dbReference type="NCBI Taxonomy" id="296842"/>
    <lineage>
        <taxon>Bacteria</taxon>
        <taxon>Pseudomonadati</taxon>
        <taxon>Thermodesulfobacteriota</taxon>
        <taxon>Desulfovibrionia</taxon>
        <taxon>Desulfovibrionales</taxon>
        <taxon>Desulfovibrionaceae</taxon>
        <taxon>Solidesulfovibrio</taxon>
    </lineage>
</organism>
<dbReference type="KEGG" id="dcb:C3Y92_02195"/>
<dbReference type="OrthoDB" id="597581at2"/>
<dbReference type="Gene3D" id="3.10.450.230">
    <property type="entry name" value="VirB8 protein"/>
    <property type="match status" value="1"/>
</dbReference>
<dbReference type="AlphaFoldDB" id="A0A4P6HIB6"/>
<feature type="domain" description="Bacterial virulence protein VirB8" evidence="6">
    <location>
        <begin position="25"/>
        <end position="225"/>
    </location>
</feature>
<dbReference type="InterPro" id="IPR035658">
    <property type="entry name" value="TrbF"/>
</dbReference>
<dbReference type="SUPFAM" id="SSF54427">
    <property type="entry name" value="NTF2-like"/>
    <property type="match status" value="1"/>
</dbReference>
<dbReference type="CDD" id="cd16425">
    <property type="entry name" value="TrbF"/>
    <property type="match status" value="1"/>
</dbReference>
<protein>
    <submittedName>
        <fullName evidence="7">Conjugal transfer protein</fullName>
    </submittedName>
</protein>
<feature type="transmembrane region" description="Helical" evidence="5">
    <location>
        <begin position="45"/>
        <end position="63"/>
    </location>
</feature>
<dbReference type="GO" id="GO:0016020">
    <property type="term" value="C:membrane"/>
    <property type="evidence" value="ECO:0007669"/>
    <property type="project" value="UniProtKB-SubCell"/>
</dbReference>
<keyword evidence="3 5" id="KW-1133">Transmembrane helix</keyword>
<proteinExistence type="predicted"/>
<name>A0A4P6HIB6_9BACT</name>
<sequence>MQHKPKSRSDAPGRGVSVGEPYVSGREEWLERYGSYIQRARQWRMAAFGCLVIAAVAVAGNVIQASQHKVVPYIVEVDKLGRITAVERASDASVTPTRVIQATLSDFVINWRSVTADLDLQKRMLERLSYVVTGAAKGQMRQWYETNNPYERAKDKLVQVYIKSVPSQVSTDSWRVEWDEITRNHSGVQIASETYQATLTIQIQPPSSDAQIIRNPGGVYVTAMSSSTVMEPAPSTSRK</sequence>
<accession>A0A4P6HIB6</accession>